<dbReference type="Proteomes" id="UP001165121">
    <property type="component" value="Unassembled WGS sequence"/>
</dbReference>
<feature type="region of interest" description="Disordered" evidence="1">
    <location>
        <begin position="402"/>
        <end position="426"/>
    </location>
</feature>
<feature type="compositionally biased region" description="Basic and acidic residues" evidence="1">
    <location>
        <begin position="306"/>
        <end position="322"/>
    </location>
</feature>
<evidence type="ECO:0000313" key="2">
    <source>
        <dbReference type="EMBL" id="GMF43097.1"/>
    </source>
</evidence>
<dbReference type="OrthoDB" id="168385at2759"/>
<organism evidence="2 3">
    <name type="scientific">Phytophthora fragariaefolia</name>
    <dbReference type="NCBI Taxonomy" id="1490495"/>
    <lineage>
        <taxon>Eukaryota</taxon>
        <taxon>Sar</taxon>
        <taxon>Stramenopiles</taxon>
        <taxon>Oomycota</taxon>
        <taxon>Peronosporomycetes</taxon>
        <taxon>Peronosporales</taxon>
        <taxon>Peronosporaceae</taxon>
        <taxon>Phytophthora</taxon>
    </lineage>
</organism>
<feature type="region of interest" description="Disordered" evidence="1">
    <location>
        <begin position="683"/>
        <end position="789"/>
    </location>
</feature>
<feature type="compositionally biased region" description="Basic and acidic residues" evidence="1">
    <location>
        <begin position="903"/>
        <end position="921"/>
    </location>
</feature>
<comment type="caution">
    <text evidence="2">The sequence shown here is derived from an EMBL/GenBank/DDBJ whole genome shotgun (WGS) entry which is preliminary data.</text>
</comment>
<dbReference type="AlphaFoldDB" id="A0A9W6XQC5"/>
<feature type="compositionally biased region" description="Basic and acidic residues" evidence="1">
    <location>
        <begin position="151"/>
        <end position="162"/>
    </location>
</feature>
<feature type="region of interest" description="Disordered" evidence="1">
    <location>
        <begin position="846"/>
        <end position="996"/>
    </location>
</feature>
<feature type="compositionally biased region" description="Basic residues" evidence="1">
    <location>
        <begin position="922"/>
        <end position="935"/>
    </location>
</feature>
<keyword evidence="3" id="KW-1185">Reference proteome</keyword>
<proteinExistence type="predicted"/>
<sequence length="996" mass="110854">MAATADKPLRKLQWLKQLAGDLDDDEDSSDATPQSTPQKKKTLVRPLGEVPALEKKAFGEAVGSEKEEQQQQREEGKKNVGPGEKGGTPVEKEVQQKRRRKEREGGAGGEDTDLARPSHKKAKAGKSRRIVASPLRSVSTTGKKRRASVVDSKDTIEDEGRGRLKHPVKVGSPVQRSIPRASEGSASDAPSETMELSVDPAENKATVLRQQRMRKLHARRLIKGDHDRLSAEKRMRGAKEKLLNTKHEELEAQGKEEENVDRARTLRDVGFNCLAAPVELVGLTTEPTPPLGSHSGVGGPQASNGDSHDNVLKKGDESKSKVEGATTQDIMLDMVPIPRKTASGKGQAIASVEFKFIIPKRSVKTNDGQTESVSGSHTIKGARLGDKPSDNLIPIAIKSAPMPSPEASPTLSQQPHAPLQRKRTKNCVPVKKSVIAPQDRALMRLARKRNSIFLAAAELAALGHSDITSPKKVSAARMTGYEVYHAEGKPLPDLTPRLTCPTKREIVSNREAYPALFFGISLNSPKAKQVNYLESNADDECSGRTMNCYEELQFGRPEDREFYQLRMYGTTFVPQHLRGWTTLIIRSARFERKSTGIRFNQDRDRDEFAAVLSKRYTFNKSVPRCVIPRENWQKLMRNQPGTVYLHYYNREDAEQASVVFRDDDGNPLELRLEYRAGVVISRSSSPATKIESQDRAWRSGPIPESSPQTSEAGSTRSTSSWRRDRQRTPQSDYRYSRNERGGNSQWSGGEGRYGPSMNGNIRPRALERRSRSRSKSFHGQRNVLGNERLDAGSVADKSALSSAKLHNEFPLVNRKIAGSEKQARGSNSISGDASVAILKQDVAPSPRVQKIVGGDKRQEEGEIECGATGDTTTADIVDGREKRQQNRSPSKWHHQSNEPTPQQRREDYPGGMRDRPRENHGVGRRRSRSRSRTRGSRGEDWGAKEGRRPPNFGPEDHGNNGRRRRMYSDEMDRYGGRSYQNQGFRDRIGSSNSRPH</sequence>
<reference evidence="2" key="1">
    <citation type="submission" date="2023-04" db="EMBL/GenBank/DDBJ databases">
        <title>Phytophthora fragariaefolia NBRC 109709.</title>
        <authorList>
            <person name="Ichikawa N."/>
            <person name="Sato H."/>
            <person name="Tonouchi N."/>
        </authorList>
    </citation>
    <scope>NUCLEOTIDE SEQUENCE</scope>
    <source>
        <strain evidence="2">NBRC 109709</strain>
    </source>
</reference>
<feature type="compositionally biased region" description="Basic and acidic residues" evidence="1">
    <location>
        <begin position="52"/>
        <end position="78"/>
    </location>
</feature>
<feature type="compositionally biased region" description="Polar residues" evidence="1">
    <location>
        <begin position="366"/>
        <end position="377"/>
    </location>
</feature>
<gene>
    <name evidence="2" type="ORF">Pfra01_001441800</name>
</gene>
<feature type="compositionally biased region" description="Basic residues" evidence="1">
    <location>
        <begin position="117"/>
        <end position="129"/>
    </location>
</feature>
<feature type="region of interest" description="Disordered" evidence="1">
    <location>
        <begin position="284"/>
        <end position="325"/>
    </location>
</feature>
<accession>A0A9W6XQC5</accession>
<feature type="region of interest" description="Disordered" evidence="1">
    <location>
        <begin position="20"/>
        <end position="204"/>
    </location>
</feature>
<feature type="compositionally biased region" description="Basic and acidic residues" evidence="1">
    <location>
        <begin position="966"/>
        <end position="975"/>
    </location>
</feature>
<feature type="region of interest" description="Disordered" evidence="1">
    <location>
        <begin position="366"/>
        <end position="387"/>
    </location>
</feature>
<dbReference type="EMBL" id="BSXT01001510">
    <property type="protein sequence ID" value="GMF43097.1"/>
    <property type="molecule type" value="Genomic_DNA"/>
</dbReference>
<feature type="compositionally biased region" description="Polar residues" evidence="1">
    <location>
        <begin position="978"/>
        <end position="996"/>
    </location>
</feature>
<name>A0A9W6XQC5_9STRA</name>
<protein>
    <submittedName>
        <fullName evidence="2">Unnamed protein product</fullName>
    </submittedName>
</protein>
<evidence type="ECO:0000313" key="3">
    <source>
        <dbReference type="Proteomes" id="UP001165121"/>
    </source>
</evidence>
<evidence type="ECO:0000256" key="1">
    <source>
        <dbReference type="SAM" id="MobiDB-lite"/>
    </source>
</evidence>
<feature type="compositionally biased region" description="Basic and acidic residues" evidence="1">
    <location>
        <begin position="936"/>
        <end position="959"/>
    </location>
</feature>